<keyword evidence="8" id="KW-0129">CBS domain</keyword>
<comment type="subunit">
    <text evidence="9">Homodimer.</text>
</comment>
<dbReference type="Pfam" id="PF00571">
    <property type="entry name" value="CBS"/>
    <property type="match status" value="2"/>
</dbReference>
<evidence type="ECO:0000256" key="2">
    <source>
        <dbReference type="ARBA" id="ARBA00009749"/>
    </source>
</evidence>
<dbReference type="PANTHER" id="PTHR43773">
    <property type="entry name" value="MAGNESIUM TRANSPORTER MGTE"/>
    <property type="match status" value="1"/>
</dbReference>
<dbReference type="Pfam" id="PF03448">
    <property type="entry name" value="MgtE_N"/>
    <property type="match status" value="1"/>
</dbReference>
<organism evidence="11 12">
    <name type="scientific">Halarcobacter ebronensis</name>
    <dbReference type="NCBI Taxonomy" id="1462615"/>
    <lineage>
        <taxon>Bacteria</taxon>
        <taxon>Pseudomonadati</taxon>
        <taxon>Campylobacterota</taxon>
        <taxon>Epsilonproteobacteria</taxon>
        <taxon>Campylobacterales</taxon>
        <taxon>Arcobacteraceae</taxon>
        <taxon>Halarcobacter</taxon>
    </lineage>
</organism>
<dbReference type="Gene3D" id="1.10.357.20">
    <property type="entry name" value="SLC41 divalent cation transporters, integral membrane domain"/>
    <property type="match status" value="1"/>
</dbReference>
<dbReference type="EMBL" id="PDKJ01000002">
    <property type="protein sequence ID" value="RXJ69665.1"/>
    <property type="molecule type" value="Genomic_DNA"/>
</dbReference>
<comment type="similarity">
    <text evidence="2 9">Belongs to the SLC41A transporter family.</text>
</comment>
<evidence type="ECO:0000313" key="11">
    <source>
        <dbReference type="EMBL" id="RXJ69665.1"/>
    </source>
</evidence>
<feature type="transmembrane region" description="Helical" evidence="9">
    <location>
        <begin position="361"/>
        <end position="383"/>
    </location>
</feature>
<evidence type="ECO:0000259" key="10">
    <source>
        <dbReference type="PROSITE" id="PS51371"/>
    </source>
</evidence>
<evidence type="ECO:0000256" key="9">
    <source>
        <dbReference type="RuleBase" id="RU362011"/>
    </source>
</evidence>
<dbReference type="InterPro" id="IPR046342">
    <property type="entry name" value="CBS_dom_sf"/>
</dbReference>
<protein>
    <recommendedName>
        <fullName evidence="9">Magnesium transporter MgtE</fullName>
    </recommendedName>
</protein>
<evidence type="ECO:0000313" key="12">
    <source>
        <dbReference type="Proteomes" id="UP000290172"/>
    </source>
</evidence>
<evidence type="ECO:0000256" key="4">
    <source>
        <dbReference type="ARBA" id="ARBA00022692"/>
    </source>
</evidence>
<dbReference type="SMART" id="SM00924">
    <property type="entry name" value="MgtE_N"/>
    <property type="match status" value="1"/>
</dbReference>
<dbReference type="GO" id="GO:0046872">
    <property type="term" value="F:metal ion binding"/>
    <property type="evidence" value="ECO:0007669"/>
    <property type="project" value="UniProtKB-KW"/>
</dbReference>
<keyword evidence="7 9" id="KW-0472">Membrane</keyword>
<evidence type="ECO:0000256" key="6">
    <source>
        <dbReference type="ARBA" id="ARBA00022989"/>
    </source>
</evidence>
<dbReference type="Proteomes" id="UP000290172">
    <property type="component" value="Unassembled WGS sequence"/>
</dbReference>
<proteinExistence type="inferred from homology"/>
<feature type="transmembrane region" description="Helical" evidence="9">
    <location>
        <begin position="287"/>
        <end position="307"/>
    </location>
</feature>
<evidence type="ECO:0000256" key="5">
    <source>
        <dbReference type="ARBA" id="ARBA00022842"/>
    </source>
</evidence>
<dbReference type="InterPro" id="IPR006668">
    <property type="entry name" value="Mg_transptr_MgtE_intracell_dom"/>
</dbReference>
<comment type="caution">
    <text evidence="11">The sequence shown here is derived from an EMBL/GenBank/DDBJ whole genome shotgun (WGS) entry which is preliminary data.</text>
</comment>
<sequence>MPSENAIKNPHELLERLNELHPSDIAYSLKKIEKESEDDFYYVLKEIPDEILGEVILELPDNLREDVYALLPSQRLSDVVYELDSDDATDIIQEIEEVDEEKAKEVFEGLEEEDKHEINWLKRYHEDEAGSYMQTELFSANINETISDSIKRLKEGKESDELENIHQVYIVNNEKKLIASILLEDLIIFDFEKTYEQLINEHEENRFKPFVVHDKDHIDEVAKQVEKYDLNVVPVVGYQGILVGRITSDDILDVIEENATEQMYQLAGVNDDFEHEDNLLNTAKKRALWLFLNLGTAILASLVIGMFDKTIEAFVALAILMPIVASMGGNAGTQTLAVTVRQLALGEIDFDNSKDAIKKEVFISLANGFIFAVIIGIIAWFWFNTALLGLVIALSMIINLFSAGFFGASIPLILKKMDIDPAIGSTVLLTTVTDIVGFFSFLMLAKLILL</sequence>
<dbReference type="InterPro" id="IPR006669">
    <property type="entry name" value="MgtE_transporter"/>
</dbReference>
<dbReference type="SUPFAM" id="SSF161093">
    <property type="entry name" value="MgtE membrane domain-like"/>
    <property type="match status" value="1"/>
</dbReference>
<dbReference type="SUPFAM" id="SSF158791">
    <property type="entry name" value="MgtE N-terminal domain-like"/>
    <property type="match status" value="1"/>
</dbReference>
<dbReference type="Gene3D" id="3.10.580.10">
    <property type="entry name" value="CBS-domain"/>
    <property type="match status" value="1"/>
</dbReference>
<dbReference type="GO" id="GO:0015095">
    <property type="term" value="F:magnesium ion transmembrane transporter activity"/>
    <property type="evidence" value="ECO:0007669"/>
    <property type="project" value="UniProtKB-UniRule"/>
</dbReference>
<dbReference type="NCBIfam" id="TIGR00400">
    <property type="entry name" value="mgtE"/>
    <property type="match status" value="1"/>
</dbReference>
<keyword evidence="5 9" id="KW-0460">Magnesium</keyword>
<evidence type="ECO:0000256" key="3">
    <source>
        <dbReference type="ARBA" id="ARBA00022448"/>
    </source>
</evidence>
<feature type="domain" description="CBS" evidence="10">
    <location>
        <begin position="133"/>
        <end position="196"/>
    </location>
</feature>
<dbReference type="InterPro" id="IPR038076">
    <property type="entry name" value="MgtE_N_sf"/>
</dbReference>
<dbReference type="GO" id="GO:0005886">
    <property type="term" value="C:plasma membrane"/>
    <property type="evidence" value="ECO:0007669"/>
    <property type="project" value="UniProtKB-SubCell"/>
</dbReference>
<name>A0A4Q0YH94_9BACT</name>
<accession>A0A4Q0YH94</accession>
<dbReference type="SUPFAM" id="SSF54631">
    <property type="entry name" value="CBS-domain pair"/>
    <property type="match status" value="1"/>
</dbReference>
<feature type="transmembrane region" description="Helical" evidence="9">
    <location>
        <begin position="426"/>
        <end position="449"/>
    </location>
</feature>
<dbReference type="Gene3D" id="1.25.60.10">
    <property type="entry name" value="MgtE N-terminal domain-like"/>
    <property type="match status" value="1"/>
</dbReference>
<keyword evidence="4 9" id="KW-0812">Transmembrane</keyword>
<dbReference type="Pfam" id="PF01769">
    <property type="entry name" value="MgtE"/>
    <property type="match status" value="1"/>
</dbReference>
<dbReference type="InterPro" id="IPR036739">
    <property type="entry name" value="SLC41_membr_dom_sf"/>
</dbReference>
<keyword evidence="9" id="KW-1003">Cell membrane</keyword>
<dbReference type="InterPro" id="IPR006667">
    <property type="entry name" value="SLC41_membr_dom"/>
</dbReference>
<reference evidence="11 12" key="1">
    <citation type="submission" date="2017-10" db="EMBL/GenBank/DDBJ databases">
        <title>Genomics of the genus Arcobacter.</title>
        <authorList>
            <person name="Perez-Cataluna A."/>
            <person name="Figueras M.J."/>
        </authorList>
    </citation>
    <scope>NUCLEOTIDE SEQUENCE [LARGE SCALE GENOMIC DNA]</scope>
    <source>
        <strain evidence="11 12">CECT 8993</strain>
    </source>
</reference>
<dbReference type="PANTHER" id="PTHR43773:SF1">
    <property type="entry name" value="MAGNESIUM TRANSPORTER MGTE"/>
    <property type="match status" value="1"/>
</dbReference>
<evidence type="ECO:0000256" key="8">
    <source>
        <dbReference type="PROSITE-ProRule" id="PRU00703"/>
    </source>
</evidence>
<comment type="subcellular location">
    <subcellularLocation>
        <location evidence="9">Cell membrane</location>
        <topology evidence="9">Multi-pass membrane protein</topology>
    </subcellularLocation>
    <subcellularLocation>
        <location evidence="1">Membrane</location>
        <topology evidence="1">Multi-pass membrane protein</topology>
    </subcellularLocation>
</comment>
<feature type="domain" description="CBS" evidence="10">
    <location>
        <begin position="204"/>
        <end position="261"/>
    </location>
</feature>
<keyword evidence="6 9" id="KW-1133">Transmembrane helix</keyword>
<gene>
    <name evidence="11" type="primary">mgtE</name>
    <name evidence="11" type="ORF">CRV08_02880</name>
</gene>
<feature type="transmembrane region" description="Helical" evidence="9">
    <location>
        <begin position="313"/>
        <end position="340"/>
    </location>
</feature>
<dbReference type="CDD" id="cd04606">
    <property type="entry name" value="CBS_pair_Mg_transporter"/>
    <property type="match status" value="1"/>
</dbReference>
<feature type="transmembrane region" description="Helical" evidence="9">
    <location>
        <begin position="389"/>
        <end position="414"/>
    </location>
</feature>
<keyword evidence="9" id="KW-0479">Metal-binding</keyword>
<dbReference type="PROSITE" id="PS51371">
    <property type="entry name" value="CBS"/>
    <property type="match status" value="2"/>
</dbReference>
<keyword evidence="3 9" id="KW-0813">Transport</keyword>
<evidence type="ECO:0000256" key="1">
    <source>
        <dbReference type="ARBA" id="ARBA00004141"/>
    </source>
</evidence>
<dbReference type="RefSeq" id="WP_128978877.1">
    <property type="nucleotide sequence ID" value="NZ_PDKJ01000002.1"/>
</dbReference>
<dbReference type="AlphaFoldDB" id="A0A4Q0YH94"/>
<dbReference type="InterPro" id="IPR000644">
    <property type="entry name" value="CBS_dom"/>
</dbReference>
<comment type="function">
    <text evidence="9">Acts as a magnesium transporter.</text>
</comment>
<evidence type="ECO:0000256" key="7">
    <source>
        <dbReference type="ARBA" id="ARBA00023136"/>
    </source>
</evidence>